<reference evidence="2 3" key="1">
    <citation type="submission" date="2019-02" db="EMBL/GenBank/DDBJ databases">
        <title>Deep-cultivation of Planctomycetes and their phenomic and genomic characterization uncovers novel biology.</title>
        <authorList>
            <person name="Wiegand S."/>
            <person name="Jogler M."/>
            <person name="Boedeker C."/>
            <person name="Pinto D."/>
            <person name="Vollmers J."/>
            <person name="Rivas-Marin E."/>
            <person name="Kohn T."/>
            <person name="Peeters S.H."/>
            <person name="Heuer A."/>
            <person name="Rast P."/>
            <person name="Oberbeckmann S."/>
            <person name="Bunk B."/>
            <person name="Jeske O."/>
            <person name="Meyerdierks A."/>
            <person name="Storesund J.E."/>
            <person name="Kallscheuer N."/>
            <person name="Luecker S."/>
            <person name="Lage O.M."/>
            <person name="Pohl T."/>
            <person name="Merkel B.J."/>
            <person name="Hornburger P."/>
            <person name="Mueller R.-W."/>
            <person name="Bruemmer F."/>
            <person name="Labrenz M."/>
            <person name="Spormann A.M."/>
            <person name="Op den Camp H."/>
            <person name="Overmann J."/>
            <person name="Amann R."/>
            <person name="Jetten M.S.M."/>
            <person name="Mascher T."/>
            <person name="Medema M.H."/>
            <person name="Devos D.P."/>
            <person name="Kaster A.-K."/>
            <person name="Ovreas L."/>
            <person name="Rohde M."/>
            <person name="Galperin M.Y."/>
            <person name="Jogler C."/>
        </authorList>
    </citation>
    <scope>NUCLEOTIDE SEQUENCE [LARGE SCALE GENOMIC DNA]</scope>
    <source>
        <strain evidence="2 3">V22</strain>
    </source>
</reference>
<sequence length="139" mass="14630" precursor="true">MITGRISGWMLCLVVLALGCGASEDEGKLPVVPASGTITVPGMETAGLTLLFLPADTTNTNAWSTVGADGRFDISTYDPGDGAAVGKYKVIISGGEGPLPEDDPRLAKIPAQYKDRDQTSWEIEITSDADSNHFDLSVE</sequence>
<dbReference type="PROSITE" id="PS51257">
    <property type="entry name" value="PROKAR_LIPOPROTEIN"/>
    <property type="match status" value="1"/>
</dbReference>
<dbReference type="RefSeq" id="WP_145264205.1">
    <property type="nucleotide sequence ID" value="NZ_CP036316.1"/>
</dbReference>
<evidence type="ECO:0000256" key="1">
    <source>
        <dbReference type="SAM" id="SignalP"/>
    </source>
</evidence>
<dbReference type="AlphaFoldDB" id="A0A517TBK2"/>
<name>A0A517TBK2_9PLAN</name>
<dbReference type="OrthoDB" id="291697at2"/>
<accession>A0A517TBK2</accession>
<gene>
    <name evidence="2" type="ORF">V22_30110</name>
</gene>
<evidence type="ECO:0008006" key="4">
    <source>
        <dbReference type="Google" id="ProtNLM"/>
    </source>
</evidence>
<dbReference type="KEGG" id="chya:V22_30110"/>
<evidence type="ECO:0000313" key="3">
    <source>
        <dbReference type="Proteomes" id="UP000319976"/>
    </source>
</evidence>
<keyword evidence="3" id="KW-1185">Reference proteome</keyword>
<feature type="chain" id="PRO_5021730905" description="Carboxypeptidase regulatory-like domain-containing protein" evidence="1">
    <location>
        <begin position="23"/>
        <end position="139"/>
    </location>
</feature>
<dbReference type="EMBL" id="CP036316">
    <property type="protein sequence ID" value="QDT65751.1"/>
    <property type="molecule type" value="Genomic_DNA"/>
</dbReference>
<organism evidence="2 3">
    <name type="scientific">Calycomorphotria hydatis</name>
    <dbReference type="NCBI Taxonomy" id="2528027"/>
    <lineage>
        <taxon>Bacteria</taxon>
        <taxon>Pseudomonadati</taxon>
        <taxon>Planctomycetota</taxon>
        <taxon>Planctomycetia</taxon>
        <taxon>Planctomycetales</taxon>
        <taxon>Planctomycetaceae</taxon>
        <taxon>Calycomorphotria</taxon>
    </lineage>
</organism>
<feature type="signal peptide" evidence="1">
    <location>
        <begin position="1"/>
        <end position="22"/>
    </location>
</feature>
<keyword evidence="1" id="KW-0732">Signal</keyword>
<evidence type="ECO:0000313" key="2">
    <source>
        <dbReference type="EMBL" id="QDT65751.1"/>
    </source>
</evidence>
<dbReference type="Proteomes" id="UP000319976">
    <property type="component" value="Chromosome"/>
</dbReference>
<proteinExistence type="predicted"/>
<protein>
    <recommendedName>
        <fullName evidence="4">Carboxypeptidase regulatory-like domain-containing protein</fullName>
    </recommendedName>
</protein>